<protein>
    <submittedName>
        <fullName evidence="1">Uncharacterized protein</fullName>
    </submittedName>
</protein>
<dbReference type="InParanoid" id="A0A0C2SNC7"/>
<dbReference type="AlphaFoldDB" id="A0A0C2SNC7"/>
<reference evidence="1 2" key="1">
    <citation type="submission" date="2014-04" db="EMBL/GenBank/DDBJ databases">
        <title>Evolutionary Origins and Diversification of the Mycorrhizal Mutualists.</title>
        <authorList>
            <consortium name="DOE Joint Genome Institute"/>
            <consortium name="Mycorrhizal Genomics Consortium"/>
            <person name="Kohler A."/>
            <person name="Kuo A."/>
            <person name="Nagy L.G."/>
            <person name="Floudas D."/>
            <person name="Copeland A."/>
            <person name="Barry K.W."/>
            <person name="Cichocki N."/>
            <person name="Veneault-Fourrey C."/>
            <person name="LaButti K."/>
            <person name="Lindquist E.A."/>
            <person name="Lipzen A."/>
            <person name="Lundell T."/>
            <person name="Morin E."/>
            <person name="Murat C."/>
            <person name="Riley R."/>
            <person name="Ohm R."/>
            <person name="Sun H."/>
            <person name="Tunlid A."/>
            <person name="Henrissat B."/>
            <person name="Grigoriev I.V."/>
            <person name="Hibbett D.S."/>
            <person name="Martin F."/>
        </authorList>
    </citation>
    <scope>NUCLEOTIDE SEQUENCE [LARGE SCALE GENOMIC DNA]</scope>
    <source>
        <strain evidence="1 2">Koide BX008</strain>
    </source>
</reference>
<dbReference type="EMBL" id="KN818509">
    <property type="protein sequence ID" value="KIL55489.1"/>
    <property type="molecule type" value="Genomic_DNA"/>
</dbReference>
<proteinExistence type="predicted"/>
<evidence type="ECO:0000313" key="2">
    <source>
        <dbReference type="Proteomes" id="UP000054549"/>
    </source>
</evidence>
<name>A0A0C2SNC7_AMAMK</name>
<gene>
    <name evidence="1" type="ORF">M378DRAFT_591413</name>
</gene>
<accession>A0A0C2SNC7</accession>
<evidence type="ECO:0000313" key="1">
    <source>
        <dbReference type="EMBL" id="KIL55489.1"/>
    </source>
</evidence>
<dbReference type="HOGENOM" id="CLU_1320573_0_0_1"/>
<sequence>MHKYSYFNRSSVGSDTTRKRYMFLCQKPESMMNRGRRDNFYFACLRSGKTNIAMLTVLQNSQEFETRDEDICTFHLEALKLCAEDRREQGRNCGMTGLHISIRAPHSPSLYSGGVGHQQVGLESGRTDAGLLESWQQLKCAQFQSTEHGRIGSQSYGGDVTVNVTTWGVQARAVVWKAEGKLYAWEQGTLFRFAAITLFSISGAGRHL</sequence>
<organism evidence="1 2">
    <name type="scientific">Amanita muscaria (strain Koide BX008)</name>
    <dbReference type="NCBI Taxonomy" id="946122"/>
    <lineage>
        <taxon>Eukaryota</taxon>
        <taxon>Fungi</taxon>
        <taxon>Dikarya</taxon>
        <taxon>Basidiomycota</taxon>
        <taxon>Agaricomycotina</taxon>
        <taxon>Agaricomycetes</taxon>
        <taxon>Agaricomycetidae</taxon>
        <taxon>Agaricales</taxon>
        <taxon>Pluteineae</taxon>
        <taxon>Amanitaceae</taxon>
        <taxon>Amanita</taxon>
    </lineage>
</organism>
<dbReference type="Proteomes" id="UP000054549">
    <property type="component" value="Unassembled WGS sequence"/>
</dbReference>
<keyword evidence="2" id="KW-1185">Reference proteome</keyword>